<keyword evidence="3" id="KW-1003">Cell membrane</keyword>
<organism evidence="8 10">
    <name type="scientific">Anaerobacillus isosaccharinicus</name>
    <dbReference type="NCBI Taxonomy" id="1532552"/>
    <lineage>
        <taxon>Bacteria</taxon>
        <taxon>Bacillati</taxon>
        <taxon>Bacillota</taxon>
        <taxon>Bacilli</taxon>
        <taxon>Bacillales</taxon>
        <taxon>Bacillaceae</taxon>
        <taxon>Anaerobacillus</taxon>
    </lineage>
</organism>
<proteinExistence type="inferred from homology"/>
<keyword evidence="4" id="KW-0732">Signal</keyword>
<dbReference type="CDD" id="cd06354">
    <property type="entry name" value="PBP1_PrnA-like"/>
    <property type="match status" value="1"/>
</dbReference>
<evidence type="ECO:0000256" key="3">
    <source>
        <dbReference type="ARBA" id="ARBA00022475"/>
    </source>
</evidence>
<keyword evidence="6" id="KW-0449">Lipoprotein</keyword>
<name>A0A1S2LWR5_9BACI</name>
<comment type="similarity">
    <text evidence="2">Belongs to the BMP lipoprotein family.</text>
</comment>
<feature type="domain" description="ABC transporter substrate-binding protein PnrA-like" evidence="7">
    <location>
        <begin position="37"/>
        <end position="308"/>
    </location>
</feature>
<dbReference type="InterPro" id="IPR050957">
    <property type="entry name" value="BMP_lipoprotein"/>
</dbReference>
<comment type="subcellular location">
    <subcellularLocation>
        <location evidence="1">Cell membrane</location>
        <topology evidence="1">Lipid-anchor</topology>
    </subcellularLocation>
</comment>
<dbReference type="KEGG" id="aia:AWH56_005785"/>
<reference evidence="9" key="4">
    <citation type="submission" date="2020-10" db="EMBL/GenBank/DDBJ databases">
        <authorList>
            <person name="Bassil N.M."/>
            <person name="Lloyd J.R."/>
        </authorList>
    </citation>
    <scope>NUCLEOTIDE SEQUENCE</scope>
    <source>
        <strain evidence="9">NB2006</strain>
    </source>
</reference>
<reference evidence="9 10" key="2">
    <citation type="journal article" date="2017" name="Genome Announc.">
        <title>Draft Genome Sequences of Four Alkaliphilic Bacteria Belonging to the Anaerobacillus Genus.</title>
        <authorList>
            <person name="Bassil N.M."/>
            <person name="Lloyd J.R."/>
        </authorList>
    </citation>
    <scope>NUCLEOTIDE SEQUENCE [LARGE SCALE GENOMIC DNA]</scope>
    <source>
        <strain evidence="9 10">NB2006</strain>
    </source>
</reference>
<evidence type="ECO:0000313" key="8">
    <source>
        <dbReference type="EMBL" id="OIJ16982.1"/>
    </source>
</evidence>
<dbReference type="Pfam" id="PF02608">
    <property type="entry name" value="Bmp"/>
    <property type="match status" value="1"/>
</dbReference>
<sequence length="329" mass="35849">MVSKNTKLVVIFFLLFVMIGCSNGTDFQEKDYLKVGIMLSDVGLGDQSFSDSAFLGVMQARDELDILFSYKELGDTGTYLQGLTELVEEEHDLIIGLGFMVKDDLEKVASTYPNQQFLLIDDVSDLDNITSLVFKEHEGSFLAGLVAGMKTKTNKVGFIGGGDFPLIHKFAAGFKQGVKASNKDAEILIEYANDFGNDKLGEKMARSMIAEGADFIYPAAGYTGVGALNEAQNSGVYGIGVDTDQYFLAENAVVTSMLKKIDVAIFQAIKLFVENGELTEDIIELGLKEDGVGLAEIRIISLKANEQEILTDYIEKILSGSLTIESTLK</sequence>
<accession>A0A1S2LWR5</accession>
<dbReference type="PANTHER" id="PTHR34296:SF2">
    <property type="entry name" value="ABC TRANSPORTER GUANOSINE-BINDING PROTEIN NUPN"/>
    <property type="match status" value="1"/>
</dbReference>
<evidence type="ECO:0000256" key="4">
    <source>
        <dbReference type="ARBA" id="ARBA00022729"/>
    </source>
</evidence>
<evidence type="ECO:0000259" key="7">
    <source>
        <dbReference type="Pfam" id="PF02608"/>
    </source>
</evidence>
<dbReference type="GO" id="GO:0005886">
    <property type="term" value="C:plasma membrane"/>
    <property type="evidence" value="ECO:0007669"/>
    <property type="project" value="UniProtKB-SubCell"/>
</dbReference>
<evidence type="ECO:0000256" key="6">
    <source>
        <dbReference type="ARBA" id="ARBA00023288"/>
    </source>
</evidence>
<gene>
    <name evidence="9" type="ORF">AWH56_005785</name>
    <name evidence="8" type="ORF">AWH56_10820</name>
</gene>
<evidence type="ECO:0000256" key="5">
    <source>
        <dbReference type="ARBA" id="ARBA00023136"/>
    </source>
</evidence>
<protein>
    <submittedName>
        <fullName evidence="8">BMP family ABC transporter substrate-binding protein</fullName>
    </submittedName>
</protein>
<evidence type="ECO:0000256" key="2">
    <source>
        <dbReference type="ARBA" id="ARBA00008610"/>
    </source>
</evidence>
<evidence type="ECO:0000313" key="10">
    <source>
        <dbReference type="Proteomes" id="UP000180175"/>
    </source>
</evidence>
<keyword evidence="10" id="KW-1185">Reference proteome</keyword>
<dbReference type="EMBL" id="CP063356">
    <property type="protein sequence ID" value="QOY37150.1"/>
    <property type="molecule type" value="Genomic_DNA"/>
</dbReference>
<dbReference type="OrthoDB" id="9784230at2"/>
<evidence type="ECO:0000256" key="1">
    <source>
        <dbReference type="ARBA" id="ARBA00004193"/>
    </source>
</evidence>
<dbReference type="PANTHER" id="PTHR34296">
    <property type="entry name" value="TRANSCRIPTIONAL ACTIVATOR PROTEIN MED"/>
    <property type="match status" value="1"/>
</dbReference>
<evidence type="ECO:0000313" key="9">
    <source>
        <dbReference type="EMBL" id="QOY37150.1"/>
    </source>
</evidence>
<dbReference type="EMBL" id="LQXD01000096">
    <property type="protein sequence ID" value="OIJ16982.1"/>
    <property type="molecule type" value="Genomic_DNA"/>
</dbReference>
<dbReference type="AlphaFoldDB" id="A0A1S2LWR5"/>
<reference evidence="9 10" key="3">
    <citation type="journal article" date="2019" name="Int. J. Syst. Evol. Microbiol.">
        <title>Anaerobacillus isosaccharinicus sp. nov., an alkaliphilic bacterium which degrades isosaccharinic acid.</title>
        <authorList>
            <person name="Bassil N.M."/>
            <person name="Lloyd J.R."/>
        </authorList>
    </citation>
    <scope>NUCLEOTIDE SEQUENCE [LARGE SCALE GENOMIC DNA]</scope>
    <source>
        <strain evidence="9 10">NB2006</strain>
    </source>
</reference>
<keyword evidence="5" id="KW-0472">Membrane</keyword>
<dbReference type="InterPro" id="IPR003760">
    <property type="entry name" value="PnrA-like"/>
</dbReference>
<dbReference type="Proteomes" id="UP000180175">
    <property type="component" value="Chromosome"/>
</dbReference>
<dbReference type="PROSITE" id="PS51257">
    <property type="entry name" value="PROKAR_LIPOPROTEIN"/>
    <property type="match status" value="1"/>
</dbReference>
<dbReference type="InterPro" id="IPR028082">
    <property type="entry name" value="Peripla_BP_I"/>
</dbReference>
<dbReference type="Gene3D" id="3.40.50.2300">
    <property type="match status" value="2"/>
</dbReference>
<reference evidence="8 10" key="1">
    <citation type="submission" date="2016-10" db="EMBL/GenBank/DDBJ databases">
        <title>Draft genome sequences of four alkaliphilic bacteria belonging to the Anaerobacillus genus.</title>
        <authorList>
            <person name="Bassil N.M."/>
            <person name="Lloyd J.R."/>
        </authorList>
    </citation>
    <scope>NUCLEOTIDE SEQUENCE [LARGE SCALE GENOMIC DNA]</scope>
    <source>
        <strain evidence="8 10">NB2006</strain>
    </source>
</reference>
<dbReference type="RefSeq" id="WP_071317145.1">
    <property type="nucleotide sequence ID" value="NZ_CP063356.2"/>
</dbReference>
<dbReference type="SUPFAM" id="SSF53822">
    <property type="entry name" value="Periplasmic binding protein-like I"/>
    <property type="match status" value="1"/>
</dbReference>